<evidence type="ECO:0000313" key="5">
    <source>
        <dbReference type="Proteomes" id="UP000467124"/>
    </source>
</evidence>
<gene>
    <name evidence="4" type="ORF">GTW20_12465</name>
    <name evidence="3" type="ORF">VSQ78_14020</name>
</gene>
<evidence type="ECO:0000256" key="1">
    <source>
        <dbReference type="SAM" id="MobiDB-lite"/>
    </source>
</evidence>
<feature type="region of interest" description="Disordered" evidence="1">
    <location>
        <begin position="164"/>
        <end position="187"/>
    </location>
</feature>
<dbReference type="EMBL" id="WWHY01000001">
    <property type="protein sequence ID" value="MYR33051.1"/>
    <property type="molecule type" value="Genomic_DNA"/>
</dbReference>
<dbReference type="EMBL" id="JAYMRS010000004">
    <property type="protein sequence ID" value="MFB8768823.1"/>
    <property type="molecule type" value="Genomic_DNA"/>
</dbReference>
<keyword evidence="2" id="KW-1133">Transmembrane helix</keyword>
<dbReference type="Proteomes" id="UP000467124">
    <property type="component" value="Unassembled WGS sequence"/>
</dbReference>
<evidence type="ECO:0000313" key="4">
    <source>
        <dbReference type="EMBL" id="MYR33051.1"/>
    </source>
</evidence>
<dbReference type="RefSeq" id="WP_017534360.1">
    <property type="nucleotide sequence ID" value="NZ_JAYMRS010000004.1"/>
</dbReference>
<reference evidence="4 5" key="1">
    <citation type="journal article" date="2019" name="Nat. Commun.">
        <title>The antimicrobial potential of Streptomyces from insect microbiomes.</title>
        <authorList>
            <person name="Chevrette M.G."/>
            <person name="Carlson C.M."/>
            <person name="Ortega H.E."/>
            <person name="Thomas C."/>
            <person name="Ananiev G.E."/>
            <person name="Barns K.J."/>
            <person name="Book A.J."/>
            <person name="Cagnazzo J."/>
            <person name="Carlos C."/>
            <person name="Flanigan W."/>
            <person name="Grubbs K.J."/>
            <person name="Horn H.A."/>
            <person name="Hoffmann F.M."/>
            <person name="Klassen J.L."/>
            <person name="Knack J.J."/>
            <person name="Lewin G.R."/>
            <person name="McDonald B.R."/>
            <person name="Muller L."/>
            <person name="Melo W.G.P."/>
            <person name="Pinto-Tomas A.A."/>
            <person name="Schmitz A."/>
            <person name="Wendt-Pienkowski E."/>
            <person name="Wildman S."/>
            <person name="Zhao M."/>
            <person name="Zhang F."/>
            <person name="Bugni T.S."/>
            <person name="Andes D.R."/>
            <person name="Pupo M.T."/>
            <person name="Currie C.R."/>
        </authorList>
    </citation>
    <scope>NUCLEOTIDE SEQUENCE [LARGE SCALE GENOMIC DNA]</scope>
    <source>
        <strain evidence="4 5">SID5840</strain>
    </source>
</reference>
<name>A0A7K2ISY0_9ACTN</name>
<comment type="caution">
    <text evidence="4">The sequence shown here is derived from an EMBL/GenBank/DDBJ whole genome shotgun (WGS) entry which is preliminary data.</text>
</comment>
<evidence type="ECO:0000313" key="3">
    <source>
        <dbReference type="EMBL" id="MFB8768823.1"/>
    </source>
</evidence>
<accession>A0A7K2ISY0</accession>
<feature type="transmembrane region" description="Helical" evidence="2">
    <location>
        <begin position="52"/>
        <end position="73"/>
    </location>
</feature>
<dbReference type="AlphaFoldDB" id="A0A7K2ISY0"/>
<evidence type="ECO:0000256" key="2">
    <source>
        <dbReference type="SAM" id="Phobius"/>
    </source>
</evidence>
<sequence length="358" mass="38534">MDDLTALRAAFDGTDPAADARPTPEARQRARVEAIARLKEHETMTRPLWKRVPVLVAGAATAALAVGAGVIVLPGDDHVGIPLAYAAQPEPIEVTGGDPVDGTERLTELADIAAERGAAPGEGDVAFVSTSDVQLHRLTANAGDEDPPESYGYRFVPYDRTGWEAPNGDVRRDSDPKPPLEAGGAEADHEWFLEQGSESYEDTLHESLVWPADLPTDTEGMLEVLADYGEGPEDESLPALTNAVDRLYESRPLSGSEEAAVQRVLTEVADVSYLGSATDSLGREGELFSFEVEDEGLVTEVRYMYDAEDGALLYRDATLLEEAPEYGDAADFGLEYPLLTEQVGFVWSGWVGAIGERP</sequence>
<dbReference type="InterPro" id="IPR047789">
    <property type="entry name" value="CU044_5270-like"/>
</dbReference>
<feature type="compositionally biased region" description="Basic and acidic residues" evidence="1">
    <location>
        <begin position="169"/>
        <end position="178"/>
    </location>
</feature>
<proteinExistence type="predicted"/>
<dbReference type="Proteomes" id="UP001585053">
    <property type="component" value="Unassembled WGS sequence"/>
</dbReference>
<keyword evidence="2" id="KW-0472">Membrane</keyword>
<dbReference type="NCBIfam" id="NF038083">
    <property type="entry name" value="CU044_5270_fam"/>
    <property type="match status" value="1"/>
</dbReference>
<evidence type="ECO:0000313" key="6">
    <source>
        <dbReference type="Proteomes" id="UP001585053"/>
    </source>
</evidence>
<keyword evidence="6" id="KW-1185">Reference proteome</keyword>
<keyword evidence="2" id="KW-0812">Transmembrane</keyword>
<reference evidence="3 6" key="2">
    <citation type="submission" date="2024-01" db="EMBL/GenBank/DDBJ databases">
        <title>Genome mining of biosynthetic gene clusters to explore secondary metabolites of Streptomyces sp.</title>
        <authorList>
            <person name="Baig A."/>
            <person name="Ajitkumar Shintre N."/>
            <person name="Kumar H."/>
            <person name="Anbarasu A."/>
            <person name="Ramaiah S."/>
        </authorList>
    </citation>
    <scope>NUCLEOTIDE SEQUENCE [LARGE SCALE GENOMIC DNA]</scope>
    <source>
        <strain evidence="3 6">A01</strain>
    </source>
</reference>
<protein>
    <submittedName>
        <fullName evidence="3">CU044_5270 family protein</fullName>
    </submittedName>
</protein>
<organism evidence="4 5">
    <name type="scientific">Nocardiopsis alba</name>
    <dbReference type="NCBI Taxonomy" id="53437"/>
    <lineage>
        <taxon>Bacteria</taxon>
        <taxon>Bacillati</taxon>
        <taxon>Actinomycetota</taxon>
        <taxon>Actinomycetes</taxon>
        <taxon>Streptosporangiales</taxon>
        <taxon>Nocardiopsidaceae</taxon>
        <taxon>Nocardiopsis</taxon>
    </lineage>
</organism>